<evidence type="ECO:0008006" key="3">
    <source>
        <dbReference type="Google" id="ProtNLM"/>
    </source>
</evidence>
<dbReference type="EMBL" id="DUJU01000035">
    <property type="protein sequence ID" value="HIH93037.1"/>
    <property type="molecule type" value="Genomic_DNA"/>
</dbReference>
<comment type="caution">
    <text evidence="1">The sequence shown here is derived from an EMBL/GenBank/DDBJ whole genome shotgun (WGS) entry which is preliminary data.</text>
</comment>
<name>A0A832SHH7_9EURY</name>
<reference evidence="1" key="1">
    <citation type="journal article" date="2020" name="bioRxiv">
        <title>A rank-normalized archaeal taxonomy based on genome phylogeny resolves widespread incomplete and uneven classifications.</title>
        <authorList>
            <person name="Rinke C."/>
            <person name="Chuvochina M."/>
            <person name="Mussig A.J."/>
            <person name="Chaumeil P.-A."/>
            <person name="Waite D.W."/>
            <person name="Whitman W.B."/>
            <person name="Parks D.H."/>
            <person name="Hugenholtz P."/>
        </authorList>
    </citation>
    <scope>NUCLEOTIDE SEQUENCE</scope>
    <source>
        <strain evidence="1">UBA8876</strain>
    </source>
</reference>
<gene>
    <name evidence="1" type="ORF">HA338_03015</name>
</gene>
<accession>A0A832SHH7</accession>
<dbReference type="Proteomes" id="UP000600774">
    <property type="component" value="Unassembled WGS sequence"/>
</dbReference>
<sequence>MGKNKGEFMFPFAGRTAYKRLHKRLQAYCERAGIQKRPFHALRATCIKSPRRRLDSGRSYKAYK</sequence>
<dbReference type="AlphaFoldDB" id="A0A832SHH7"/>
<protein>
    <recommendedName>
        <fullName evidence="3">Tyr recombinase domain-containing protein</fullName>
    </recommendedName>
</protein>
<organism evidence="1 2">
    <name type="scientific">Methanosarcina acetivorans</name>
    <dbReference type="NCBI Taxonomy" id="2214"/>
    <lineage>
        <taxon>Archaea</taxon>
        <taxon>Methanobacteriati</taxon>
        <taxon>Methanobacteriota</taxon>
        <taxon>Stenosarchaea group</taxon>
        <taxon>Methanomicrobia</taxon>
        <taxon>Methanosarcinales</taxon>
        <taxon>Methanosarcinaceae</taxon>
        <taxon>Methanosarcina</taxon>
    </lineage>
</organism>
<evidence type="ECO:0000313" key="2">
    <source>
        <dbReference type="Proteomes" id="UP000600774"/>
    </source>
</evidence>
<proteinExistence type="predicted"/>
<evidence type="ECO:0000313" key="1">
    <source>
        <dbReference type="EMBL" id="HIH93037.1"/>
    </source>
</evidence>